<proteinExistence type="predicted"/>
<dbReference type="SUPFAM" id="SSF55608">
    <property type="entry name" value="Homing endonucleases"/>
    <property type="match status" value="1"/>
</dbReference>
<dbReference type="KEGG" id="tpla:ElP_53460"/>
<dbReference type="PROSITE" id="PS50819">
    <property type="entry name" value="INTEIN_ENDONUCLEASE"/>
    <property type="match status" value="1"/>
</dbReference>
<dbReference type="OrthoDB" id="9771073at2"/>
<dbReference type="InterPro" id="IPR027434">
    <property type="entry name" value="Homing_endonucl"/>
</dbReference>
<sequence>MTDSAPIDDPVIVAFSGFDALTEVLTWGGWKPIAAVVPDDLVCSLVDGRVVYQRPLALHRRPYRGRLYRIRAQQLDLLVAPGHPLYVRTRYHESHSLLPARAAFGRRVRYQKAGRWVGRSDDAVVLPPLRVVAGQHGHGQRTIPELRLPIRLYMMLLGAFISEGNTFGGHNGYGIDIHQVKPHGKARFERDLRPALLAAGFNCSSGSTNRYHIHSKQLYVHLRPLGVASEKHIPPEIFAHSREQLAVLFDWLMWGDGHSEGGRPINYTSTSARLVDDVQRLCLHIGIAANAVVHQPAGLRYARGGLFDCRECYQARIVSTKTEPEANHGHVKEQSAQEERWEDDYDGELLGLTVPGHVIYVRRDGKPVWCGDGGWPTDAGGVPPRA</sequence>
<dbReference type="EMBL" id="CP036426">
    <property type="protein sequence ID" value="QDV37407.1"/>
    <property type="molecule type" value="Genomic_DNA"/>
</dbReference>
<dbReference type="CDD" id="cd00081">
    <property type="entry name" value="Hint"/>
    <property type="match status" value="1"/>
</dbReference>
<feature type="domain" description="DOD-type homing endonuclease" evidence="1">
    <location>
        <begin position="156"/>
        <end position="287"/>
    </location>
</feature>
<reference evidence="2 3" key="1">
    <citation type="submission" date="2019-02" db="EMBL/GenBank/DDBJ databases">
        <title>Deep-cultivation of Planctomycetes and their phenomic and genomic characterization uncovers novel biology.</title>
        <authorList>
            <person name="Wiegand S."/>
            <person name="Jogler M."/>
            <person name="Boedeker C."/>
            <person name="Pinto D."/>
            <person name="Vollmers J."/>
            <person name="Rivas-Marin E."/>
            <person name="Kohn T."/>
            <person name="Peeters S.H."/>
            <person name="Heuer A."/>
            <person name="Rast P."/>
            <person name="Oberbeckmann S."/>
            <person name="Bunk B."/>
            <person name="Jeske O."/>
            <person name="Meyerdierks A."/>
            <person name="Storesund J.E."/>
            <person name="Kallscheuer N."/>
            <person name="Luecker S."/>
            <person name="Lage O.M."/>
            <person name="Pohl T."/>
            <person name="Merkel B.J."/>
            <person name="Hornburger P."/>
            <person name="Mueller R.-W."/>
            <person name="Bruemmer F."/>
            <person name="Labrenz M."/>
            <person name="Spormann A.M."/>
            <person name="Op den Camp H."/>
            <person name="Overmann J."/>
            <person name="Amann R."/>
            <person name="Jetten M.S.M."/>
            <person name="Mascher T."/>
            <person name="Medema M.H."/>
            <person name="Devos D.P."/>
            <person name="Kaster A.-K."/>
            <person name="Ovreas L."/>
            <person name="Rohde M."/>
            <person name="Galperin M.Y."/>
            <person name="Jogler C."/>
        </authorList>
    </citation>
    <scope>NUCLEOTIDE SEQUENCE [LARGE SCALE GENOMIC DNA]</scope>
    <source>
        <strain evidence="2 3">ElP</strain>
    </source>
</reference>
<evidence type="ECO:0000313" key="3">
    <source>
        <dbReference type="Proteomes" id="UP000317835"/>
    </source>
</evidence>
<dbReference type="InterPro" id="IPR036844">
    <property type="entry name" value="Hint_dom_sf"/>
</dbReference>
<dbReference type="RefSeq" id="WP_145275175.1">
    <property type="nucleotide sequence ID" value="NZ_CP036426.1"/>
</dbReference>
<keyword evidence="2" id="KW-0347">Helicase</keyword>
<dbReference type="Gene3D" id="3.10.28.10">
    <property type="entry name" value="Homing endonucleases"/>
    <property type="match status" value="1"/>
</dbReference>
<organism evidence="2 3">
    <name type="scientific">Tautonia plasticadhaerens</name>
    <dbReference type="NCBI Taxonomy" id="2527974"/>
    <lineage>
        <taxon>Bacteria</taxon>
        <taxon>Pseudomonadati</taxon>
        <taxon>Planctomycetota</taxon>
        <taxon>Planctomycetia</taxon>
        <taxon>Isosphaerales</taxon>
        <taxon>Isosphaeraceae</taxon>
        <taxon>Tautonia</taxon>
    </lineage>
</organism>
<accession>A0A518H973</accession>
<dbReference type="InterPro" id="IPR004042">
    <property type="entry name" value="Intein_endonuc_central"/>
</dbReference>
<dbReference type="InterPro" id="IPR004860">
    <property type="entry name" value="LAGLIDADG_dom"/>
</dbReference>
<dbReference type="Pfam" id="PF14528">
    <property type="entry name" value="LAGLIDADG_3"/>
    <property type="match status" value="1"/>
</dbReference>
<keyword evidence="2" id="KW-0378">Hydrolase</keyword>
<dbReference type="AlphaFoldDB" id="A0A518H973"/>
<dbReference type="SUPFAM" id="SSF51294">
    <property type="entry name" value="Hedgehog/intein (Hint) domain"/>
    <property type="match status" value="1"/>
</dbReference>
<gene>
    <name evidence="2" type="ORF">ElP_53460</name>
</gene>
<dbReference type="Gene3D" id="2.170.16.10">
    <property type="entry name" value="Hedgehog/Intein (Hint) domain"/>
    <property type="match status" value="1"/>
</dbReference>
<keyword evidence="2" id="KW-0067">ATP-binding</keyword>
<keyword evidence="2" id="KW-0547">Nucleotide-binding</keyword>
<dbReference type="Proteomes" id="UP000317835">
    <property type="component" value="Chromosome"/>
</dbReference>
<name>A0A518H973_9BACT</name>
<dbReference type="GO" id="GO:0004519">
    <property type="term" value="F:endonuclease activity"/>
    <property type="evidence" value="ECO:0007669"/>
    <property type="project" value="InterPro"/>
</dbReference>
<keyword evidence="3" id="KW-1185">Reference proteome</keyword>
<protein>
    <submittedName>
        <fullName evidence="2">Replicative DNA helicase</fullName>
    </submittedName>
</protein>
<evidence type="ECO:0000313" key="2">
    <source>
        <dbReference type="EMBL" id="QDV37407.1"/>
    </source>
</evidence>
<dbReference type="GO" id="GO:0004386">
    <property type="term" value="F:helicase activity"/>
    <property type="evidence" value="ECO:0007669"/>
    <property type="project" value="UniProtKB-KW"/>
</dbReference>
<evidence type="ECO:0000259" key="1">
    <source>
        <dbReference type="PROSITE" id="PS50819"/>
    </source>
</evidence>